<reference evidence="14" key="1">
    <citation type="journal article" date="2020" name="Nat. Commun.">
        <title>Genome sequence of the cluster root forming white lupin.</title>
        <authorList>
            <person name="Hufnagel B."/>
            <person name="Marques A."/>
            <person name="Soriano A."/>
            <person name="Marques L."/>
            <person name="Divol F."/>
            <person name="Doumas P."/>
            <person name="Sallet E."/>
            <person name="Mancinotti D."/>
            <person name="Carrere S."/>
            <person name="Marande W."/>
            <person name="Arribat S."/>
            <person name="Keller J."/>
            <person name="Huneau C."/>
            <person name="Blein T."/>
            <person name="Aime D."/>
            <person name="Laguerre M."/>
            <person name="Taylor J."/>
            <person name="Schubert V."/>
            <person name="Nelson M."/>
            <person name="Geu-Flores F."/>
            <person name="Crespi M."/>
            <person name="Gallardo-Guerrero K."/>
            <person name="Delaux P.-M."/>
            <person name="Salse J."/>
            <person name="Berges H."/>
            <person name="Guyot R."/>
            <person name="Gouzy J."/>
            <person name="Peret B."/>
        </authorList>
    </citation>
    <scope>NUCLEOTIDE SEQUENCE [LARGE SCALE GENOMIC DNA]</scope>
    <source>
        <strain evidence="14">cv. Amiga</strain>
    </source>
</reference>
<dbReference type="FunFam" id="3.80.10.10:FF:000716">
    <property type="entry name" value="LRR receptor-like serine/threonine-protein kinase GSO1"/>
    <property type="match status" value="1"/>
</dbReference>
<dbReference type="SUPFAM" id="SSF52058">
    <property type="entry name" value="L domain-like"/>
    <property type="match status" value="1"/>
</dbReference>
<accession>A0A6A4QHP4</accession>
<evidence type="ECO:0000256" key="11">
    <source>
        <dbReference type="SAM" id="SignalP"/>
    </source>
</evidence>
<evidence type="ECO:0000256" key="6">
    <source>
        <dbReference type="ARBA" id="ARBA00022737"/>
    </source>
</evidence>
<dbReference type="PROSITE" id="PS51450">
    <property type="entry name" value="LRR"/>
    <property type="match status" value="1"/>
</dbReference>
<dbReference type="InterPro" id="IPR032675">
    <property type="entry name" value="LRR_dom_sf"/>
</dbReference>
<evidence type="ECO:0000256" key="8">
    <source>
        <dbReference type="ARBA" id="ARBA00023136"/>
    </source>
</evidence>
<dbReference type="SMART" id="SM00365">
    <property type="entry name" value="LRR_SD22"/>
    <property type="match status" value="5"/>
</dbReference>
<keyword evidence="4" id="KW-0812">Transmembrane</keyword>
<evidence type="ECO:0000256" key="2">
    <source>
        <dbReference type="ARBA" id="ARBA00004479"/>
    </source>
</evidence>
<evidence type="ECO:0000256" key="4">
    <source>
        <dbReference type="ARBA" id="ARBA00022692"/>
    </source>
</evidence>
<dbReference type="GO" id="GO:0004674">
    <property type="term" value="F:protein serine/threonine kinase activity"/>
    <property type="evidence" value="ECO:0007669"/>
    <property type="project" value="UniProtKB-KW"/>
</dbReference>
<keyword evidence="9" id="KW-0675">Receptor</keyword>
<evidence type="ECO:0000256" key="1">
    <source>
        <dbReference type="ARBA" id="ARBA00004162"/>
    </source>
</evidence>
<dbReference type="Pfam" id="PF13855">
    <property type="entry name" value="LRR_8"/>
    <property type="match status" value="2"/>
</dbReference>
<protein>
    <submittedName>
        <fullName evidence="13">Putative non-specific serine/threonine protein kinase</fullName>
    </submittedName>
</protein>
<keyword evidence="5 11" id="KW-0732">Signal</keyword>
<dbReference type="PANTHER" id="PTHR27000">
    <property type="entry name" value="LEUCINE-RICH REPEAT RECEPTOR-LIKE PROTEIN KINASE FAMILY PROTEIN-RELATED"/>
    <property type="match status" value="1"/>
</dbReference>
<keyword evidence="13" id="KW-0418">Kinase</keyword>
<evidence type="ECO:0000256" key="10">
    <source>
        <dbReference type="ARBA" id="ARBA00023180"/>
    </source>
</evidence>
<dbReference type="Pfam" id="PF08263">
    <property type="entry name" value="LRRNT_2"/>
    <property type="match status" value="1"/>
</dbReference>
<dbReference type="PANTHER" id="PTHR27000:SF735">
    <property type="entry name" value="LEUCINE-RICH REPEAT-CONTAINING N-TERMINAL PLANT-TYPE DOMAIN-CONTAINING PROTEIN"/>
    <property type="match status" value="1"/>
</dbReference>
<feature type="chain" id="PRO_5025644497" evidence="11">
    <location>
        <begin position="17"/>
        <end position="601"/>
    </location>
</feature>
<dbReference type="InterPro" id="IPR003591">
    <property type="entry name" value="Leu-rich_rpt_typical-subtyp"/>
</dbReference>
<evidence type="ECO:0000259" key="12">
    <source>
        <dbReference type="Pfam" id="PF08263"/>
    </source>
</evidence>
<dbReference type="Proteomes" id="UP000447434">
    <property type="component" value="Chromosome 5"/>
</dbReference>
<name>A0A6A4QHP4_LUPAL</name>
<gene>
    <name evidence="13" type="ORF">Lalb_Chr05g0217471</name>
</gene>
<dbReference type="InterPro" id="IPR013210">
    <property type="entry name" value="LRR_N_plant-typ"/>
</dbReference>
<dbReference type="Gene3D" id="3.80.10.10">
    <property type="entry name" value="Ribonuclease Inhibitor"/>
    <property type="match status" value="3"/>
</dbReference>
<evidence type="ECO:0000256" key="9">
    <source>
        <dbReference type="ARBA" id="ARBA00023170"/>
    </source>
</evidence>
<keyword evidence="6" id="KW-0677">Repeat</keyword>
<keyword evidence="13" id="KW-0808">Transferase</keyword>
<keyword evidence="8" id="KW-0472">Membrane</keyword>
<dbReference type="AlphaFoldDB" id="A0A6A4QHP4"/>
<evidence type="ECO:0000313" key="13">
    <source>
        <dbReference type="EMBL" id="KAE9613441.1"/>
    </source>
</evidence>
<keyword evidence="13" id="KW-0723">Serine/threonine-protein kinase</keyword>
<proteinExistence type="predicted"/>
<feature type="signal peptide" evidence="11">
    <location>
        <begin position="1"/>
        <end position="16"/>
    </location>
</feature>
<dbReference type="OrthoDB" id="676979at2759"/>
<evidence type="ECO:0000256" key="3">
    <source>
        <dbReference type="ARBA" id="ARBA00022614"/>
    </source>
</evidence>
<dbReference type="SUPFAM" id="SSF52047">
    <property type="entry name" value="RNI-like"/>
    <property type="match status" value="1"/>
</dbReference>
<feature type="domain" description="Leucine-rich repeat-containing N-terminal plant-type" evidence="12">
    <location>
        <begin position="30"/>
        <end position="67"/>
    </location>
</feature>
<dbReference type="EMBL" id="WOCE01000005">
    <property type="protein sequence ID" value="KAE9613441.1"/>
    <property type="molecule type" value="Genomic_DNA"/>
</dbReference>
<keyword evidence="3" id="KW-0433">Leucine-rich repeat</keyword>
<keyword evidence="14" id="KW-1185">Reference proteome</keyword>
<dbReference type="Pfam" id="PF00560">
    <property type="entry name" value="LRR_1"/>
    <property type="match status" value="7"/>
</dbReference>
<evidence type="ECO:0000256" key="5">
    <source>
        <dbReference type="ARBA" id="ARBA00022729"/>
    </source>
</evidence>
<dbReference type="FunFam" id="3.80.10.10:FF:000095">
    <property type="entry name" value="LRR receptor-like serine/threonine-protein kinase GSO1"/>
    <property type="match status" value="1"/>
</dbReference>
<comment type="caution">
    <text evidence="13">The sequence shown here is derived from an EMBL/GenBank/DDBJ whole genome shotgun (WGS) entry which is preliminary data.</text>
</comment>
<keyword evidence="7" id="KW-1133">Transmembrane helix</keyword>
<organism evidence="13 14">
    <name type="scientific">Lupinus albus</name>
    <name type="common">White lupine</name>
    <name type="synonym">Lupinus termis</name>
    <dbReference type="NCBI Taxonomy" id="3870"/>
    <lineage>
        <taxon>Eukaryota</taxon>
        <taxon>Viridiplantae</taxon>
        <taxon>Streptophyta</taxon>
        <taxon>Embryophyta</taxon>
        <taxon>Tracheophyta</taxon>
        <taxon>Spermatophyta</taxon>
        <taxon>Magnoliopsida</taxon>
        <taxon>eudicotyledons</taxon>
        <taxon>Gunneridae</taxon>
        <taxon>Pentapetalae</taxon>
        <taxon>rosids</taxon>
        <taxon>fabids</taxon>
        <taxon>Fabales</taxon>
        <taxon>Fabaceae</taxon>
        <taxon>Papilionoideae</taxon>
        <taxon>50 kb inversion clade</taxon>
        <taxon>genistoids sensu lato</taxon>
        <taxon>core genistoids</taxon>
        <taxon>Genisteae</taxon>
        <taxon>Lupinus</taxon>
    </lineage>
</organism>
<evidence type="ECO:0000256" key="7">
    <source>
        <dbReference type="ARBA" id="ARBA00022989"/>
    </source>
</evidence>
<dbReference type="GO" id="GO:0005886">
    <property type="term" value="C:plasma membrane"/>
    <property type="evidence" value="ECO:0007669"/>
    <property type="project" value="UniProtKB-SubCell"/>
</dbReference>
<dbReference type="SMART" id="SM00369">
    <property type="entry name" value="LRR_TYP"/>
    <property type="match status" value="10"/>
</dbReference>
<dbReference type="InterPro" id="IPR001611">
    <property type="entry name" value="Leu-rich_rpt"/>
</dbReference>
<dbReference type="PRINTS" id="PR00019">
    <property type="entry name" value="LEURICHRPT"/>
</dbReference>
<evidence type="ECO:0000313" key="14">
    <source>
        <dbReference type="Proteomes" id="UP000447434"/>
    </source>
</evidence>
<sequence length="601" mass="65320">MCYYLLHIVTLVTVIAFGGEIRKTTEACNSDDLEGLIGFKNGIQTDTSGRLAKWIGQNCCEWEGIVCENAYRVTQINLPGLISTDKDLFQTQMIGQLSPSITLLTSLEILDLGGLVGLSGTIPQTLGLQLTKLQKLYLYGNNLTGSIPESIGELQNLQELALHENKLYGPIPSTIGQMQALEKLDLSSNLLSGSIPSSLTNLTAISVLYMNTNYLEGTIPFPSRYGEMPSLAFLRLHDNYLSGTVPLNFGYLVSLQRVSLSNNKLEGPLPSSLSNLLSLSELYLSFNFLSGQIPKSTGQLSQLIMLNISNNLIEGPLPQEMSFLQNLQTLDLSFNPLNLTAIPEWLPNLSSLSMIYFAGCGIQGRIPDFLKRIDGSIQELDLSGNLLSGSIPSWIGSFTQLYLLNLSSNSLESFIPDSISNLHDLGVLDLHSNRLTGSITAAFGIGQGNFGGSLTYIDLSDNNFSSGVEEIGVGGQFNIQLLNLSHNLLKGTLPSSLVRLSSIHTLDLSYNDLASNLPEVLANLSSLEKLKLQKNHFIGNIPNGFLNLRNLKELNLSYNFLEGEIPDGKPLIDFPGSSYSGNKGLCGKPLSPCKTMNSIKL</sequence>
<keyword evidence="10" id="KW-0325">Glycoprotein</keyword>
<comment type="subcellular location">
    <subcellularLocation>
        <location evidence="1">Cell membrane</location>
        <topology evidence="1">Single-pass membrane protein</topology>
    </subcellularLocation>
    <subcellularLocation>
        <location evidence="2">Membrane</location>
        <topology evidence="2">Single-pass type I membrane protein</topology>
    </subcellularLocation>
</comment>